<dbReference type="EMBL" id="GBHO01004825">
    <property type="protein sequence ID" value="JAG38779.1"/>
    <property type="molecule type" value="Transcribed_RNA"/>
</dbReference>
<sequence length="519" mass="57984">MTKKIAPLFKSTDEQIEPLTATITGDIPKWLKGDFLSIGPGVFDIKDFTVNHWCDGFGVVCKFSILGDKAQVTFTKRHINSDAYNKAKTVGKPVYTEFGTKAYSDPSKGFFSKIMNNVLPELTDNETNCIYKLGQTIYLATESANKRTLNVKSLLSEGKVDLTDTMKINLACSHVYFDPDGTGYTLGTSLTSGVKTQIFKIEPKGCKPGEEFKNATPLCTLPSRYKTSISFSHSFGLGEKQIVYIEQPLFMNGMKLISMTMKGKCMWDTMEWKPEEKNRFTVVDKSTGQVSPVIYESDVAFFYHHLINVYESNGQVVVDVMAHDSPEVFDRLWLKELRKGVYALKDKPSARRFILPLLKTEKDLMALPENENLIDPSMNATAKRVGDKIIVSSKMLAEPTYDLPTVNHRCSGKVYSYFYATGMYADGPFSNSVVKVNVETGDIIKWTGEENQFPGEPLFIQQPGTTQEDDGVVVSIVVDTESNEAFLLILKAENMNEIARATITAHVPCLLHGLFVDNH</sequence>
<evidence type="ECO:0000313" key="14">
    <source>
        <dbReference type="EMBL" id="JAG38780.1"/>
    </source>
</evidence>
<dbReference type="GO" id="GO:0046872">
    <property type="term" value="F:metal ion binding"/>
    <property type="evidence" value="ECO:0007669"/>
    <property type="project" value="UniProtKB-KW"/>
</dbReference>
<keyword evidence="3" id="KW-0560">Oxidoreductase</keyword>
<accession>A0A0A9XIS7</accession>
<evidence type="ECO:0000256" key="1">
    <source>
        <dbReference type="ARBA" id="ARBA00006787"/>
    </source>
</evidence>
<feature type="binding site" evidence="5">
    <location>
        <position position="305"/>
    </location>
    <ligand>
        <name>Fe cation</name>
        <dbReference type="ChEBI" id="CHEBI:24875"/>
        <note>catalytic</note>
    </ligand>
</feature>
<evidence type="ECO:0000256" key="2">
    <source>
        <dbReference type="ARBA" id="ARBA00022723"/>
    </source>
</evidence>
<dbReference type="EMBL" id="GBHO01023705">
    <property type="protein sequence ID" value="JAG19899.1"/>
    <property type="molecule type" value="Transcribed_RNA"/>
</dbReference>
<keyword evidence="2 5" id="KW-0479">Metal-binding</keyword>
<name>A0A0A9XIS7_LYGHE</name>
<evidence type="ECO:0000256" key="4">
    <source>
        <dbReference type="ARBA" id="ARBA00023004"/>
    </source>
</evidence>
<evidence type="ECO:0000313" key="12">
    <source>
        <dbReference type="EMBL" id="JAG38778.1"/>
    </source>
</evidence>
<evidence type="ECO:0000256" key="3">
    <source>
        <dbReference type="ARBA" id="ARBA00023002"/>
    </source>
</evidence>
<evidence type="ECO:0000313" key="13">
    <source>
        <dbReference type="EMBL" id="JAG38779.1"/>
    </source>
</evidence>
<feature type="binding site" evidence="5">
    <location>
        <position position="174"/>
    </location>
    <ligand>
        <name>Fe cation</name>
        <dbReference type="ChEBI" id="CHEBI:24875"/>
        <note>catalytic</note>
    </ligand>
</feature>
<dbReference type="GO" id="GO:0010436">
    <property type="term" value="F:carotenoid dioxygenase activity"/>
    <property type="evidence" value="ECO:0007669"/>
    <property type="project" value="TreeGrafter"/>
</dbReference>
<dbReference type="EMBL" id="GBHO01006150">
    <property type="protein sequence ID" value="JAG37454.1"/>
    <property type="molecule type" value="Transcribed_RNA"/>
</dbReference>
<comment type="cofactor">
    <cofactor evidence="5">
        <name>Fe(2+)</name>
        <dbReference type="ChEBI" id="CHEBI:29033"/>
    </cofactor>
    <text evidence="5">Binds 1 Fe(2+) ion per subunit.</text>
</comment>
<evidence type="ECO:0000313" key="7">
    <source>
        <dbReference type="EMBL" id="JAG19898.1"/>
    </source>
</evidence>
<dbReference type="EMBL" id="GBHO01023706">
    <property type="protein sequence ID" value="JAG19898.1"/>
    <property type="molecule type" value="Transcribed_RNA"/>
</dbReference>
<organism evidence="8">
    <name type="scientific">Lygus hesperus</name>
    <name type="common">Western plant bug</name>
    <dbReference type="NCBI Taxonomy" id="30085"/>
    <lineage>
        <taxon>Eukaryota</taxon>
        <taxon>Metazoa</taxon>
        <taxon>Ecdysozoa</taxon>
        <taxon>Arthropoda</taxon>
        <taxon>Hexapoda</taxon>
        <taxon>Insecta</taxon>
        <taxon>Pterygota</taxon>
        <taxon>Neoptera</taxon>
        <taxon>Paraneoptera</taxon>
        <taxon>Hemiptera</taxon>
        <taxon>Heteroptera</taxon>
        <taxon>Panheteroptera</taxon>
        <taxon>Cimicomorpha</taxon>
        <taxon>Miridae</taxon>
        <taxon>Mirini</taxon>
        <taxon>Lygus</taxon>
    </lineage>
</organism>
<dbReference type="EMBL" id="GBHO01023703">
    <property type="protein sequence ID" value="JAG19901.1"/>
    <property type="molecule type" value="Transcribed_RNA"/>
</dbReference>
<proteinExistence type="inferred from homology"/>
<dbReference type="EMBL" id="GBHO01004824">
    <property type="protein sequence ID" value="JAG38780.1"/>
    <property type="molecule type" value="Transcribed_RNA"/>
</dbReference>
<evidence type="ECO:0000313" key="9">
    <source>
        <dbReference type="EMBL" id="JAG19900.1"/>
    </source>
</evidence>
<protein>
    <submittedName>
        <fullName evidence="8">Beta,beta-carotene 9',10'-oxygenase</fullName>
    </submittedName>
</protein>
<dbReference type="AlphaFoldDB" id="A0A0A9XIS7"/>
<evidence type="ECO:0000313" key="6">
    <source>
        <dbReference type="EMBL" id="JAG19897.1"/>
    </source>
</evidence>
<keyword evidence="4 5" id="KW-0408">Iron</keyword>
<gene>
    <name evidence="8" type="primary">Bco2_4</name>
    <name evidence="7" type="synonym">Bco2_0</name>
    <name evidence="11" type="synonym">Bco2_1</name>
    <name evidence="10" type="synonym">Bco2_10</name>
    <name evidence="9" type="synonym">Bco2_11</name>
    <name evidence="6" type="synonym">Bco2_2</name>
    <name evidence="12" type="synonym">Bco2_6</name>
    <name evidence="13" type="synonym">Bco2_7</name>
    <name evidence="14" type="synonym">Bco2_9</name>
    <name evidence="6" type="ORF">CM83_68503</name>
    <name evidence="11" type="ORF">CM83_68505</name>
    <name evidence="8" type="ORF">CM83_68507</name>
    <name evidence="7" type="ORF">CM83_68509</name>
    <name evidence="10" type="ORF">CM83_68511</name>
    <name evidence="9" type="ORF">CM83_68513</name>
    <name evidence="14" type="ORF">CM83_68517</name>
    <name evidence="13" type="ORF">CM83_68519</name>
    <name evidence="12" type="ORF">CM83_68521</name>
</gene>
<feature type="binding site" evidence="5">
    <location>
        <position position="233"/>
    </location>
    <ligand>
        <name>Fe cation</name>
        <dbReference type="ChEBI" id="CHEBI:24875"/>
        <note>catalytic</note>
    </ligand>
</feature>
<dbReference type="GO" id="GO:0016121">
    <property type="term" value="P:carotene catabolic process"/>
    <property type="evidence" value="ECO:0007669"/>
    <property type="project" value="TreeGrafter"/>
</dbReference>
<evidence type="ECO:0000313" key="8">
    <source>
        <dbReference type="EMBL" id="JAG19899.1"/>
    </source>
</evidence>
<evidence type="ECO:0000313" key="11">
    <source>
        <dbReference type="EMBL" id="JAG37454.1"/>
    </source>
</evidence>
<feature type="binding site" evidence="5">
    <location>
        <position position="512"/>
    </location>
    <ligand>
        <name>Fe cation</name>
        <dbReference type="ChEBI" id="CHEBI:24875"/>
        <note>catalytic</note>
    </ligand>
</feature>
<comment type="similarity">
    <text evidence="1">Belongs to the carotenoid oxygenase family.</text>
</comment>
<dbReference type="InterPro" id="IPR004294">
    <property type="entry name" value="Carotenoid_Oase"/>
</dbReference>
<evidence type="ECO:0000313" key="10">
    <source>
        <dbReference type="EMBL" id="JAG19901.1"/>
    </source>
</evidence>
<reference evidence="8" key="1">
    <citation type="journal article" date="2014" name="PLoS ONE">
        <title>Transcriptome-Based Identification of ABC Transporters in the Western Tarnished Plant Bug Lygus hesperus.</title>
        <authorList>
            <person name="Hull J.J."/>
            <person name="Chaney K."/>
            <person name="Geib S.M."/>
            <person name="Fabrick J.A."/>
            <person name="Brent C.S."/>
            <person name="Walsh D."/>
            <person name="Lavine L.C."/>
        </authorList>
    </citation>
    <scope>NUCLEOTIDE SEQUENCE</scope>
</reference>
<dbReference type="PANTHER" id="PTHR10543:SF24">
    <property type="entry name" value="CAROTENOID ISOMEROOXYGENASE"/>
    <property type="match status" value="1"/>
</dbReference>
<dbReference type="PANTHER" id="PTHR10543">
    <property type="entry name" value="BETA-CAROTENE DIOXYGENASE"/>
    <property type="match status" value="1"/>
</dbReference>
<dbReference type="EMBL" id="GBHO01004826">
    <property type="protein sequence ID" value="JAG38778.1"/>
    <property type="molecule type" value="Transcribed_RNA"/>
</dbReference>
<dbReference type="EMBL" id="GBHO01023707">
    <property type="protein sequence ID" value="JAG19897.1"/>
    <property type="molecule type" value="Transcribed_RNA"/>
</dbReference>
<dbReference type="EMBL" id="GBHO01023704">
    <property type="protein sequence ID" value="JAG19900.1"/>
    <property type="molecule type" value="Transcribed_RNA"/>
</dbReference>
<dbReference type="Pfam" id="PF03055">
    <property type="entry name" value="RPE65"/>
    <property type="match status" value="1"/>
</dbReference>
<evidence type="ECO:0000256" key="5">
    <source>
        <dbReference type="PIRSR" id="PIRSR604294-1"/>
    </source>
</evidence>
<reference evidence="8" key="2">
    <citation type="submission" date="2014-07" db="EMBL/GenBank/DDBJ databases">
        <authorList>
            <person name="Hull J."/>
        </authorList>
    </citation>
    <scope>NUCLEOTIDE SEQUENCE</scope>
</reference>